<dbReference type="EMBL" id="CADIKK010000032">
    <property type="protein sequence ID" value="CAB3802089.1"/>
    <property type="molecule type" value="Genomic_DNA"/>
</dbReference>
<proteinExistence type="predicted"/>
<reference evidence="2 3" key="1">
    <citation type="submission" date="2020-04" db="EMBL/GenBank/DDBJ databases">
        <authorList>
            <person name="De Canck E."/>
        </authorList>
    </citation>
    <scope>NUCLEOTIDE SEQUENCE [LARGE SCALE GENOMIC DNA]</scope>
    <source>
        <strain evidence="2 3">LMG 28614</strain>
    </source>
</reference>
<dbReference type="InterPro" id="IPR009100">
    <property type="entry name" value="AcylCoA_DH/oxidase_NM_dom_sf"/>
</dbReference>
<dbReference type="Proteomes" id="UP000494365">
    <property type="component" value="Unassembled WGS sequence"/>
</dbReference>
<feature type="domain" description="Acyl-CoA dehydrogenase/oxidase N-terminal" evidence="1">
    <location>
        <begin position="6"/>
        <end position="70"/>
    </location>
</feature>
<dbReference type="InterPro" id="IPR013786">
    <property type="entry name" value="AcylCoA_DH/ox_N"/>
</dbReference>
<evidence type="ECO:0000313" key="3">
    <source>
        <dbReference type="Proteomes" id="UP000494365"/>
    </source>
</evidence>
<dbReference type="RefSeq" id="WP_175152557.1">
    <property type="nucleotide sequence ID" value="NZ_CADIKK010000032.1"/>
</dbReference>
<dbReference type="Gene3D" id="1.10.540.10">
    <property type="entry name" value="Acyl-CoA dehydrogenase/oxidase, N-terminal domain"/>
    <property type="match status" value="1"/>
</dbReference>
<dbReference type="InterPro" id="IPR037069">
    <property type="entry name" value="AcylCoA_DH/ox_N_sf"/>
</dbReference>
<keyword evidence="3" id="KW-1185">Reference proteome</keyword>
<sequence length="77" mass="8484">MNFELTEDQQSIRAAIEKLCEQYGDEYWLVRDREGGFPHDFHRTLADAGWLGIAMAPEYGGSGLGMTEASNAICGSV</sequence>
<dbReference type="Pfam" id="PF02771">
    <property type="entry name" value="Acyl-CoA_dh_N"/>
    <property type="match status" value="1"/>
</dbReference>
<evidence type="ECO:0000259" key="1">
    <source>
        <dbReference type="Pfam" id="PF02771"/>
    </source>
</evidence>
<name>A0A6S7CZT2_9BURK</name>
<gene>
    <name evidence="2" type="ORF">LMG28614_05542</name>
</gene>
<dbReference type="AlphaFoldDB" id="A0A6S7CZT2"/>
<organism evidence="2 3">
    <name type="scientific">Paraburkholderia ultramafica</name>
    <dbReference type="NCBI Taxonomy" id="1544867"/>
    <lineage>
        <taxon>Bacteria</taxon>
        <taxon>Pseudomonadati</taxon>
        <taxon>Pseudomonadota</taxon>
        <taxon>Betaproteobacteria</taxon>
        <taxon>Burkholderiales</taxon>
        <taxon>Burkholderiaceae</taxon>
        <taxon>Paraburkholderia</taxon>
    </lineage>
</organism>
<accession>A0A6S7CZT2</accession>
<protein>
    <recommendedName>
        <fullName evidence="1">Acyl-CoA dehydrogenase/oxidase N-terminal domain-containing protein</fullName>
    </recommendedName>
</protein>
<dbReference type="GO" id="GO:0016627">
    <property type="term" value="F:oxidoreductase activity, acting on the CH-CH group of donors"/>
    <property type="evidence" value="ECO:0007669"/>
    <property type="project" value="InterPro"/>
</dbReference>
<evidence type="ECO:0000313" key="2">
    <source>
        <dbReference type="EMBL" id="CAB3802089.1"/>
    </source>
</evidence>
<dbReference type="SUPFAM" id="SSF56645">
    <property type="entry name" value="Acyl-CoA dehydrogenase NM domain-like"/>
    <property type="match status" value="1"/>
</dbReference>
<dbReference type="GO" id="GO:0050660">
    <property type="term" value="F:flavin adenine dinucleotide binding"/>
    <property type="evidence" value="ECO:0007669"/>
    <property type="project" value="InterPro"/>
</dbReference>